<protein>
    <submittedName>
        <fullName evidence="3">PPOX class probable F420-dependent enzyme, Rv3369 family</fullName>
    </submittedName>
</protein>
<feature type="domain" description="Pyridoxamine 5'-phosphate oxidase N-terminal" evidence="2">
    <location>
        <begin position="23"/>
        <end position="140"/>
    </location>
</feature>
<dbReference type="InterPro" id="IPR052019">
    <property type="entry name" value="F420H2_bilvrd_red/Heme_oxyg"/>
</dbReference>
<dbReference type="STRING" id="561176.SAMN04488561_0187"/>
<accession>A0A1H5CFL9</accession>
<dbReference type="PANTHER" id="PTHR35176:SF4">
    <property type="entry name" value="PYRIDOXAMINE 5'-PHOSPHATE OXIDASE-RELATED FMN-BINDING"/>
    <property type="match status" value="1"/>
</dbReference>
<gene>
    <name evidence="3" type="ORF">SAMN04488561_0187</name>
</gene>
<dbReference type="AlphaFoldDB" id="A0A1H5CFL9"/>
<evidence type="ECO:0000313" key="3">
    <source>
        <dbReference type="EMBL" id="SED65502.1"/>
    </source>
</evidence>
<dbReference type="GO" id="GO:0005829">
    <property type="term" value="C:cytosol"/>
    <property type="evidence" value="ECO:0007669"/>
    <property type="project" value="TreeGrafter"/>
</dbReference>
<dbReference type="Pfam" id="PF01243">
    <property type="entry name" value="PNPOx_N"/>
    <property type="match status" value="1"/>
</dbReference>
<dbReference type="OrthoDB" id="156845at2"/>
<dbReference type="InterPro" id="IPR012349">
    <property type="entry name" value="Split_barrel_FMN-bd"/>
</dbReference>
<keyword evidence="4" id="KW-1185">Reference proteome</keyword>
<dbReference type="PANTHER" id="PTHR35176">
    <property type="entry name" value="HEME OXYGENASE HI_0854-RELATED"/>
    <property type="match status" value="1"/>
</dbReference>
<evidence type="ECO:0000313" key="4">
    <source>
        <dbReference type="Proteomes" id="UP000181980"/>
    </source>
</evidence>
<sequence>MLPGLDDAATETALRRFGAEEEIWITTVRADGQPQTSPVGFLWDGVRFTLLSRPGAGKVRNLAGNARVSLHLELDRTAQTSGGVVTVEGDAVVEAGPLTGAEADRYVAKYHATMELVGITRDEFLGDYSAIVRVTPTRVRGY</sequence>
<dbReference type="EMBL" id="FNUC01000001">
    <property type="protein sequence ID" value="SED65502.1"/>
    <property type="molecule type" value="Genomic_DNA"/>
</dbReference>
<dbReference type="Proteomes" id="UP000181980">
    <property type="component" value="Unassembled WGS sequence"/>
</dbReference>
<dbReference type="RefSeq" id="WP_069111207.1">
    <property type="nucleotide sequence ID" value="NZ_FNUC01000001.1"/>
</dbReference>
<proteinExistence type="predicted"/>
<organism evidence="3 4">
    <name type="scientific">Jiangella alba</name>
    <dbReference type="NCBI Taxonomy" id="561176"/>
    <lineage>
        <taxon>Bacteria</taxon>
        <taxon>Bacillati</taxon>
        <taxon>Actinomycetota</taxon>
        <taxon>Actinomycetes</taxon>
        <taxon>Jiangellales</taxon>
        <taxon>Jiangellaceae</taxon>
        <taxon>Jiangella</taxon>
    </lineage>
</organism>
<evidence type="ECO:0000259" key="2">
    <source>
        <dbReference type="Pfam" id="PF01243"/>
    </source>
</evidence>
<dbReference type="SUPFAM" id="SSF50475">
    <property type="entry name" value="FMN-binding split barrel"/>
    <property type="match status" value="1"/>
</dbReference>
<dbReference type="InterPro" id="IPR011576">
    <property type="entry name" value="Pyridox_Oxase_N"/>
</dbReference>
<dbReference type="Gene3D" id="2.30.110.10">
    <property type="entry name" value="Electron Transport, Fmn-binding Protein, Chain A"/>
    <property type="match status" value="1"/>
</dbReference>
<keyword evidence="1" id="KW-0560">Oxidoreductase</keyword>
<evidence type="ECO:0000256" key="1">
    <source>
        <dbReference type="ARBA" id="ARBA00023002"/>
    </source>
</evidence>
<reference evidence="4" key="1">
    <citation type="submission" date="2016-10" db="EMBL/GenBank/DDBJ databases">
        <authorList>
            <person name="Varghese N."/>
            <person name="Submissions S."/>
        </authorList>
    </citation>
    <scope>NUCLEOTIDE SEQUENCE [LARGE SCALE GENOMIC DNA]</scope>
    <source>
        <strain evidence="4">DSM 45237</strain>
    </source>
</reference>
<dbReference type="GO" id="GO:0070967">
    <property type="term" value="F:coenzyme F420 binding"/>
    <property type="evidence" value="ECO:0007669"/>
    <property type="project" value="TreeGrafter"/>
</dbReference>
<name>A0A1H5CFL9_9ACTN</name>
<dbReference type="GO" id="GO:0016627">
    <property type="term" value="F:oxidoreductase activity, acting on the CH-CH group of donors"/>
    <property type="evidence" value="ECO:0007669"/>
    <property type="project" value="TreeGrafter"/>
</dbReference>